<dbReference type="GO" id="GO:0005829">
    <property type="term" value="C:cytosol"/>
    <property type="evidence" value="ECO:0007669"/>
    <property type="project" value="TreeGrafter"/>
</dbReference>
<evidence type="ECO:0000256" key="2">
    <source>
        <dbReference type="ARBA" id="ARBA00022441"/>
    </source>
</evidence>
<keyword evidence="3" id="KW-0677">Repeat</keyword>
<dbReference type="Pfam" id="PF24681">
    <property type="entry name" value="Kelch_KLHDC2_KLHL20_DRC7"/>
    <property type="match status" value="1"/>
</dbReference>
<comment type="cofactor">
    <cofactor evidence="1">
        <name>Fe(2+)</name>
        <dbReference type="ChEBI" id="CHEBI:29033"/>
    </cofactor>
</comment>
<dbReference type="GO" id="GO:0030234">
    <property type="term" value="F:enzyme regulator activity"/>
    <property type="evidence" value="ECO:0007669"/>
    <property type="project" value="TreeGrafter"/>
</dbReference>
<evidence type="ECO:0000256" key="4">
    <source>
        <dbReference type="ARBA" id="ARBA00023004"/>
    </source>
</evidence>
<organism evidence="5">
    <name type="scientific">Picea sitchensis</name>
    <name type="common">Sitka spruce</name>
    <name type="synonym">Pinus sitchensis</name>
    <dbReference type="NCBI Taxonomy" id="3332"/>
    <lineage>
        <taxon>Eukaryota</taxon>
        <taxon>Viridiplantae</taxon>
        <taxon>Streptophyta</taxon>
        <taxon>Embryophyta</taxon>
        <taxon>Tracheophyta</taxon>
        <taxon>Spermatophyta</taxon>
        <taxon>Pinopsida</taxon>
        <taxon>Pinidae</taxon>
        <taxon>Conifers I</taxon>
        <taxon>Pinales</taxon>
        <taxon>Pinaceae</taxon>
        <taxon>Picea</taxon>
    </lineage>
</organism>
<name>B8LNW1_PICSI</name>
<proteinExistence type="evidence at transcript level"/>
<protein>
    <recommendedName>
        <fullName evidence="6">Nitrile-specifier protein 5</fullName>
    </recommendedName>
</protein>
<evidence type="ECO:0000256" key="1">
    <source>
        <dbReference type="ARBA" id="ARBA00001954"/>
    </source>
</evidence>
<dbReference type="GO" id="GO:0080028">
    <property type="term" value="P:nitrile biosynthetic process"/>
    <property type="evidence" value="ECO:0007669"/>
    <property type="project" value="TreeGrafter"/>
</dbReference>
<dbReference type="EMBL" id="EF677521">
    <property type="protein sequence ID" value="ABR17341.1"/>
    <property type="molecule type" value="mRNA"/>
</dbReference>
<dbReference type="PANTHER" id="PTHR47435:SF4">
    <property type="entry name" value="KELCH REPEAT PROTEIN (AFU_ORTHOLOGUE AFUA_5G12780)"/>
    <property type="match status" value="1"/>
</dbReference>
<dbReference type="Gene3D" id="2.120.10.80">
    <property type="entry name" value="Kelch-type beta propeller"/>
    <property type="match status" value="2"/>
</dbReference>
<keyword evidence="4" id="KW-0408">Iron</keyword>
<dbReference type="AlphaFoldDB" id="B8LNW1"/>
<evidence type="ECO:0008006" key="6">
    <source>
        <dbReference type="Google" id="ProtNLM"/>
    </source>
</evidence>
<keyword evidence="2" id="KW-0880">Kelch repeat</keyword>
<dbReference type="GO" id="GO:0005634">
    <property type="term" value="C:nucleus"/>
    <property type="evidence" value="ECO:0007669"/>
    <property type="project" value="TreeGrafter"/>
</dbReference>
<dbReference type="SUPFAM" id="SSF117281">
    <property type="entry name" value="Kelch motif"/>
    <property type="match status" value="1"/>
</dbReference>
<reference evidence="5" key="1">
    <citation type="submission" date="2007-06" db="EMBL/GenBank/DDBJ databases">
        <title>Full length cDNA sequences from Sitka Spruce (Picea sitchensis).</title>
        <authorList>
            <person name="Ralph S.G."/>
            <person name="Chun H.E."/>
            <person name="Liao N."/>
            <person name="Ali J."/>
            <person name="Reid K."/>
            <person name="Kolosova N."/>
            <person name="Cooper N."/>
            <person name="Cullis C."/>
            <person name="Jancsik S."/>
            <person name="Moore R."/>
            <person name="Mayo M."/>
            <person name="Wagner S."/>
            <person name="Holt R.A."/>
            <person name="Jones S.J.M."/>
            <person name="Marra M.A."/>
            <person name="Ritland C.E."/>
            <person name="Ritland K."/>
            <person name="Bohlmann J."/>
        </authorList>
    </citation>
    <scope>NUCLEOTIDE SEQUENCE</scope>
    <source>
        <tissue evidence="5">Green portion of the leader tissue</tissue>
    </source>
</reference>
<sequence length="327" mass="35481">MAIMQGKWLQANQKEGGPKARSSHAVAVVGKKAYVFGGEVEPRVPVDNLMHVFDLEDNSWSVAEAKGDAPPPRVGVTMVPIGSVIYLFGGRDQIHKELNHFYSFDTDSCQWNLISSEADGPPNRSYHAMAADDKQVYVFGGCGEQSRLNDLWAFNVEEGEWKALPAPPPESKLVPRGGPGLVVLDNKVWVIFGFGGKHELPDIHCFDLRTNMWEEVEAKGEIKPTPRSVFACFALGKHIVVYGGEVDPSDLGHMGAGSFCGDVFALDTEALEWIRVEDGGGESHPGPRGWTAFSVGSCCGGNGMLVYGGNSPSNKRLDDIFFLQLAA</sequence>
<dbReference type="GO" id="GO:0019760">
    <property type="term" value="P:glucosinolate metabolic process"/>
    <property type="evidence" value="ECO:0007669"/>
    <property type="project" value="UniProtKB-ARBA"/>
</dbReference>
<evidence type="ECO:0000313" key="5">
    <source>
        <dbReference type="EMBL" id="ABR17341.1"/>
    </source>
</evidence>
<accession>B8LNW1</accession>
<dbReference type="PANTHER" id="PTHR47435">
    <property type="entry name" value="KELCH REPEAT PROTEIN (AFU_ORTHOLOGUE AFUA_5G12780)"/>
    <property type="match status" value="1"/>
</dbReference>
<dbReference type="FunFam" id="2.120.10.80:FF:000108">
    <property type="entry name" value="Kelch repeat-containing protein"/>
    <property type="match status" value="1"/>
</dbReference>
<dbReference type="InterPro" id="IPR015915">
    <property type="entry name" value="Kelch-typ_b-propeller"/>
</dbReference>
<evidence type="ECO:0000256" key="3">
    <source>
        <dbReference type="ARBA" id="ARBA00022737"/>
    </source>
</evidence>